<protein>
    <submittedName>
        <fullName evidence="1">Predicted protein</fullName>
    </submittedName>
</protein>
<proteinExistence type="evidence at transcript level"/>
<dbReference type="AlphaFoldDB" id="F2EAE2"/>
<dbReference type="EMBL" id="AK373117">
    <property type="protein sequence ID" value="BAK04314.1"/>
    <property type="molecule type" value="mRNA"/>
</dbReference>
<name>F2EAE2_HORVV</name>
<organism evidence="1">
    <name type="scientific">Hordeum vulgare subsp. vulgare</name>
    <name type="common">Domesticated barley</name>
    <dbReference type="NCBI Taxonomy" id="112509"/>
    <lineage>
        <taxon>Eukaryota</taxon>
        <taxon>Viridiplantae</taxon>
        <taxon>Streptophyta</taxon>
        <taxon>Embryophyta</taxon>
        <taxon>Tracheophyta</taxon>
        <taxon>Spermatophyta</taxon>
        <taxon>Magnoliopsida</taxon>
        <taxon>Liliopsida</taxon>
        <taxon>Poales</taxon>
        <taxon>Poaceae</taxon>
        <taxon>BOP clade</taxon>
        <taxon>Pooideae</taxon>
        <taxon>Triticodae</taxon>
        <taxon>Triticeae</taxon>
        <taxon>Hordeinae</taxon>
        <taxon>Hordeum</taxon>
    </lineage>
</organism>
<sequence length="46" mass="5245">MVVPGAAPISEEPCPCVHHPRDLLPTTTQQLRRGVQWEEMHQNQNI</sequence>
<evidence type="ECO:0000313" key="1">
    <source>
        <dbReference type="EMBL" id="BAK04314.1"/>
    </source>
</evidence>
<reference evidence="1" key="1">
    <citation type="journal article" date="2011" name="Plant Physiol.">
        <title>Comprehensive sequence analysis of 24,783 barley full-length cDNAs derived from 12 clone libraries.</title>
        <authorList>
            <person name="Matsumoto T."/>
            <person name="Tanaka T."/>
            <person name="Sakai H."/>
            <person name="Amano N."/>
            <person name="Kanamori H."/>
            <person name="Kurita K."/>
            <person name="Kikuta A."/>
            <person name="Kamiya K."/>
            <person name="Yamamoto M."/>
            <person name="Ikawa H."/>
            <person name="Fujii N."/>
            <person name="Hori K."/>
            <person name="Itoh T."/>
            <person name="Sato K."/>
        </authorList>
    </citation>
    <scope>NUCLEOTIDE SEQUENCE</scope>
    <source>
        <tissue evidence="1">Seed</tissue>
    </source>
</reference>
<accession>F2EAE2</accession>